<dbReference type="OrthoDB" id="9804774at2"/>
<dbReference type="InterPro" id="IPR036291">
    <property type="entry name" value="NAD(P)-bd_dom_sf"/>
</dbReference>
<gene>
    <name evidence="2" type="ORF">SAMN06296008_104113</name>
</gene>
<accession>A0A1W1Z5K6</accession>
<comment type="similarity">
    <text evidence="1">Belongs to the short-chain dehydrogenases/reductases (SDR) family.</text>
</comment>
<dbReference type="RefSeq" id="WP_084283078.1">
    <property type="nucleotide sequence ID" value="NZ_FWXJ01000004.1"/>
</dbReference>
<proteinExistence type="inferred from homology"/>
<reference evidence="2 3" key="1">
    <citation type="submission" date="2017-04" db="EMBL/GenBank/DDBJ databases">
        <authorList>
            <person name="Afonso C.L."/>
            <person name="Miller P.J."/>
            <person name="Scott M.A."/>
            <person name="Spackman E."/>
            <person name="Goraichik I."/>
            <person name="Dimitrov K.M."/>
            <person name="Suarez D.L."/>
            <person name="Swayne D.E."/>
        </authorList>
    </citation>
    <scope>NUCLEOTIDE SEQUENCE [LARGE SCALE GENOMIC DNA]</scope>
    <source>
        <strain evidence="2 3">VK13</strain>
    </source>
</reference>
<dbReference type="InterPro" id="IPR002347">
    <property type="entry name" value="SDR_fam"/>
</dbReference>
<dbReference type="SUPFAM" id="SSF51735">
    <property type="entry name" value="NAD(P)-binding Rossmann-fold domains"/>
    <property type="match status" value="1"/>
</dbReference>
<dbReference type="PRINTS" id="PR00081">
    <property type="entry name" value="GDHRDH"/>
</dbReference>
<dbReference type="CDD" id="cd05233">
    <property type="entry name" value="SDR_c"/>
    <property type="match status" value="1"/>
</dbReference>
<sequence length="254" mass="26842">MTTQSLKGQVAIVTGSVKNIGRAIAIALAREGAWVVINARSQSEQMAELVNEINQFGDGAKAIGIAADISSVAGAKLLIDESVKAFGKIDILINNAALRRHTPFAELEWEDWREVMGTILDGAYLCSKAALPYLKESSMGSIVNFGGLSAHTGSKERAHVVTAKMGLIGLTRALAHDLSEFGITVNCIVPGLIDTVRGESAGSGTPEHHGKNKTLFGRRGTTEEVANLVEFLCGPKARYITGQTIHANGGAYLA</sequence>
<protein>
    <submittedName>
        <fullName evidence="2">3-oxoacyl-[acyl-carrier protein] reductase</fullName>
    </submittedName>
</protein>
<dbReference type="EMBL" id="FWXJ01000004">
    <property type="protein sequence ID" value="SMC43401.1"/>
    <property type="molecule type" value="Genomic_DNA"/>
</dbReference>
<evidence type="ECO:0000313" key="3">
    <source>
        <dbReference type="Proteomes" id="UP000192708"/>
    </source>
</evidence>
<dbReference type="Pfam" id="PF13561">
    <property type="entry name" value="adh_short_C2"/>
    <property type="match status" value="1"/>
</dbReference>
<dbReference type="Gene3D" id="3.40.50.720">
    <property type="entry name" value="NAD(P)-binding Rossmann-like Domain"/>
    <property type="match status" value="1"/>
</dbReference>
<keyword evidence="3" id="KW-1185">Reference proteome</keyword>
<dbReference type="Proteomes" id="UP000192708">
    <property type="component" value="Unassembled WGS sequence"/>
</dbReference>
<evidence type="ECO:0000313" key="2">
    <source>
        <dbReference type="EMBL" id="SMC43401.1"/>
    </source>
</evidence>
<dbReference type="InterPro" id="IPR050259">
    <property type="entry name" value="SDR"/>
</dbReference>
<organism evidence="2 3">
    <name type="scientific">Polynucleobacter kasalickyi</name>
    <dbReference type="NCBI Taxonomy" id="1938817"/>
    <lineage>
        <taxon>Bacteria</taxon>
        <taxon>Pseudomonadati</taxon>
        <taxon>Pseudomonadota</taxon>
        <taxon>Betaproteobacteria</taxon>
        <taxon>Burkholderiales</taxon>
        <taxon>Burkholderiaceae</taxon>
        <taxon>Polynucleobacter</taxon>
    </lineage>
</organism>
<dbReference type="STRING" id="1938817.SAMN06296008_104113"/>
<dbReference type="AlphaFoldDB" id="A0A1W1Z5K6"/>
<dbReference type="PANTHER" id="PTHR42879">
    <property type="entry name" value="3-OXOACYL-(ACYL-CARRIER-PROTEIN) REDUCTASE"/>
    <property type="match status" value="1"/>
</dbReference>
<dbReference type="PANTHER" id="PTHR42879:SF2">
    <property type="entry name" value="3-OXOACYL-[ACYL-CARRIER-PROTEIN] REDUCTASE FABG"/>
    <property type="match status" value="1"/>
</dbReference>
<evidence type="ECO:0000256" key="1">
    <source>
        <dbReference type="ARBA" id="ARBA00006484"/>
    </source>
</evidence>
<name>A0A1W1Z5K6_9BURK</name>
<dbReference type="FunFam" id="3.40.50.720:FF:000084">
    <property type="entry name" value="Short-chain dehydrogenase reductase"/>
    <property type="match status" value="1"/>
</dbReference>
<dbReference type="PRINTS" id="PR00080">
    <property type="entry name" value="SDRFAMILY"/>
</dbReference>